<organism evidence="1 2">
    <name type="scientific">Salinibacter phage SRUTV-1</name>
    <dbReference type="NCBI Taxonomy" id="2684227"/>
    <lineage>
        <taxon>Viruses</taxon>
        <taxon>Duplodnaviria</taxon>
        <taxon>Heunggongvirae</taxon>
        <taxon>Uroviricota</taxon>
        <taxon>Caudoviricetes</taxon>
        <taxon>Kairosalinivirus</taxon>
        <taxon>Kairosalinivirus SRUTV1</taxon>
    </lineage>
</organism>
<dbReference type="Proteomes" id="UP000262103">
    <property type="component" value="Segment"/>
</dbReference>
<evidence type="ECO:0000313" key="2">
    <source>
        <dbReference type="Proteomes" id="UP000262103"/>
    </source>
</evidence>
<protein>
    <submittedName>
        <fullName evidence="1">Uncharacterized protein</fullName>
    </submittedName>
</protein>
<name>A0A2D3FAI0_9CAUD</name>
<dbReference type="KEGG" id="vg:40236462"/>
<reference evidence="1 2" key="1">
    <citation type="journal article" date="2018" name="ISME J.">
        <title>Characterization of ecologically diverse viruses infecting co-occurring strains of cosmopolitan hyperhalophilic Bacteroidetes.</title>
        <authorList>
            <person name="Villamor J."/>
            <person name="Ramos-Barbero M.D."/>
            <person name="Gonzalez-Torres P."/>
            <person name="Gabaldon T."/>
            <person name="Rossello-Mora R."/>
            <person name="Meseguer I."/>
            <person name="Martinez-Garcia M."/>
            <person name="Santos F."/>
            <person name="Anton J."/>
        </authorList>
    </citation>
    <scope>NUCLEOTIDE SEQUENCE [LARGE SCALE GENOMIC DNA]</scope>
    <source>
        <strain evidence="1">SRUTV-1</strain>
    </source>
</reference>
<keyword evidence="2" id="KW-1185">Reference proteome</keyword>
<dbReference type="EMBL" id="MF629150">
    <property type="protein sequence ID" value="ATU47022.1"/>
    <property type="molecule type" value="Genomic_DNA"/>
</dbReference>
<dbReference type="RefSeq" id="YP_009639664.1">
    <property type="nucleotide sequence ID" value="NC_042353.1"/>
</dbReference>
<sequence length="161" mass="18242">MSQQDHETPDLLPNNVRQDMTLLGADYLDDGGDFVVALRIDNGQFAGKKVTHNLTAVRDPGQRGDFFDAVAMPTSVVAGADPKKWLNDKAPTIRVSANVKKSIIRYFPEQDRWVEVDSPPREEAKFAVQYNLTDFRKPEADDELGMDQTFWERRQELESAT</sequence>
<proteinExistence type="predicted"/>
<accession>A0A2D3FAI0</accession>
<dbReference type="GeneID" id="40236462"/>
<evidence type="ECO:0000313" key="1">
    <source>
        <dbReference type="EMBL" id="ATU47022.1"/>
    </source>
</evidence>